<feature type="region of interest" description="Disordered" evidence="3">
    <location>
        <begin position="118"/>
        <end position="143"/>
    </location>
</feature>
<dbReference type="EMBL" id="CP000529">
    <property type="protein sequence ID" value="ABM39153.1"/>
    <property type="molecule type" value="Genomic_DNA"/>
</dbReference>
<dbReference type="SUPFAM" id="SSF53474">
    <property type="entry name" value="alpha/beta-Hydrolases"/>
    <property type="match status" value="1"/>
</dbReference>
<organism evidence="4 5">
    <name type="scientific">Polaromonas naphthalenivorans (strain CJ2)</name>
    <dbReference type="NCBI Taxonomy" id="365044"/>
    <lineage>
        <taxon>Bacteria</taxon>
        <taxon>Pseudomonadati</taxon>
        <taxon>Pseudomonadota</taxon>
        <taxon>Betaproteobacteria</taxon>
        <taxon>Burkholderiales</taxon>
        <taxon>Comamonadaceae</taxon>
        <taxon>Polaromonas</taxon>
    </lineage>
</organism>
<evidence type="ECO:0000256" key="1">
    <source>
        <dbReference type="ARBA" id="ARBA00022729"/>
    </source>
</evidence>
<evidence type="ECO:0000313" key="4">
    <source>
        <dbReference type="EMBL" id="ABM39153.1"/>
    </source>
</evidence>
<dbReference type="Proteomes" id="UP000000644">
    <property type="component" value="Chromosome"/>
</dbReference>
<dbReference type="PANTHER" id="PTHR43037">
    <property type="entry name" value="UNNAMED PRODUCT-RELATED"/>
    <property type="match status" value="1"/>
</dbReference>
<dbReference type="STRING" id="365044.Pnap_3857"/>
<keyword evidence="1" id="KW-0732">Signal</keyword>
<evidence type="ECO:0000256" key="2">
    <source>
        <dbReference type="ARBA" id="ARBA00022801"/>
    </source>
</evidence>
<evidence type="ECO:0000313" key="5">
    <source>
        <dbReference type="Proteomes" id="UP000000644"/>
    </source>
</evidence>
<protein>
    <submittedName>
        <fullName evidence="4">Esterase, PHB depolymerase family</fullName>
    </submittedName>
</protein>
<evidence type="ECO:0000256" key="3">
    <source>
        <dbReference type="SAM" id="MobiDB-lite"/>
    </source>
</evidence>
<dbReference type="NCBIfam" id="TIGR01840">
    <property type="entry name" value="esterase_phb"/>
    <property type="match status" value="1"/>
</dbReference>
<sequence>MNPNLERILSEASRVAQGAIQQAMAAASQRHEGGGGAPMLQLLAAAPKNPANPANAMNSLNNPAFQNSMAEATRLMRSGNLQAATAAIQAALGGAALPASVDDDLNIIDVEAHEVGRAAPAPQKPAQTVKPGPSGQFISGSHTEGAAGTREYKLYIPPASFAEPLPLVVMLHGCTQNPDDFAAGTKMNEAALQRGFYVLYPAQTQHANSSRCWNWFKHNHQKRGRGEPALLAGMTRDVMSRYNIDPQRVYVAGLSAGGAMAAILGDAYPDLFAAVGVHSGLPTGSATNVQTALGVMQTGAAPGARTAASPPTIVFHGDKDATVNPANGEHVVAASAGASRPEQKRARSPNGRDYTQRIYKQADGRVVAEHWAVHGAGHAWSGGSAQGSYTDGAGPDASEEMLRFFLANTLPAKH</sequence>
<dbReference type="HOGENOM" id="CLU_027551_0_3_4"/>
<gene>
    <name evidence="4" type="ordered locus">Pnap_3857</name>
</gene>
<dbReference type="InterPro" id="IPR029058">
    <property type="entry name" value="AB_hydrolase_fold"/>
</dbReference>
<dbReference type="KEGG" id="pna:Pnap_3857"/>
<dbReference type="RefSeq" id="WP_011803219.1">
    <property type="nucleotide sequence ID" value="NC_008781.1"/>
</dbReference>
<dbReference type="InterPro" id="IPR010126">
    <property type="entry name" value="Esterase_phb"/>
</dbReference>
<dbReference type="eggNOG" id="COG3509">
    <property type="taxonomic scope" value="Bacteria"/>
</dbReference>
<dbReference type="PANTHER" id="PTHR43037:SF1">
    <property type="entry name" value="BLL1128 PROTEIN"/>
    <property type="match status" value="1"/>
</dbReference>
<keyword evidence="2" id="KW-0378">Hydrolase</keyword>
<reference evidence="5" key="1">
    <citation type="journal article" date="2009" name="Environ. Microbiol.">
        <title>The genome of Polaromonas naphthalenivorans strain CJ2, isolated from coal tar-contaminated sediment, reveals physiological and metabolic versatility and evolution through extensive horizontal gene transfer.</title>
        <authorList>
            <person name="Yagi J.M."/>
            <person name="Sims D."/>
            <person name="Brettin T."/>
            <person name="Bruce D."/>
            <person name="Madsen E.L."/>
        </authorList>
    </citation>
    <scope>NUCLEOTIDE SEQUENCE [LARGE SCALE GENOMIC DNA]</scope>
    <source>
        <strain evidence="5">CJ2</strain>
    </source>
</reference>
<accession>A1VU25</accession>
<dbReference type="InterPro" id="IPR050955">
    <property type="entry name" value="Plant_Biomass_Hydrol_Est"/>
</dbReference>
<keyword evidence="5" id="KW-1185">Reference proteome</keyword>
<dbReference type="AlphaFoldDB" id="A1VU25"/>
<dbReference type="GO" id="GO:0005576">
    <property type="term" value="C:extracellular region"/>
    <property type="evidence" value="ECO:0007669"/>
    <property type="project" value="InterPro"/>
</dbReference>
<dbReference type="Gene3D" id="3.40.50.1820">
    <property type="entry name" value="alpha/beta hydrolase"/>
    <property type="match status" value="1"/>
</dbReference>
<dbReference type="GO" id="GO:0016787">
    <property type="term" value="F:hydrolase activity"/>
    <property type="evidence" value="ECO:0007669"/>
    <property type="project" value="UniProtKB-KW"/>
</dbReference>
<name>A1VU25_POLNA</name>
<dbReference type="Pfam" id="PF10503">
    <property type="entry name" value="Esterase_PHB"/>
    <property type="match status" value="1"/>
</dbReference>
<proteinExistence type="predicted"/>